<dbReference type="InterPro" id="IPR046357">
    <property type="entry name" value="PPIase_dom_sf"/>
</dbReference>
<dbReference type="PANTHER" id="PTHR47861:SF3">
    <property type="entry name" value="FKBP-TYPE PEPTIDYL-PROLYL CIS-TRANS ISOMERASE SLYD"/>
    <property type="match status" value="1"/>
</dbReference>
<dbReference type="GO" id="GO:0005737">
    <property type="term" value="C:cytoplasm"/>
    <property type="evidence" value="ECO:0007669"/>
    <property type="project" value="UniProtKB-SubCell"/>
</dbReference>
<reference evidence="9" key="2">
    <citation type="submission" date="2021-09" db="EMBL/GenBank/DDBJ databases">
        <authorList>
            <person name="Gilroy R."/>
        </authorList>
    </citation>
    <scope>NUCLEOTIDE SEQUENCE</scope>
    <source>
        <strain evidence="9">CHK121-7720</strain>
    </source>
</reference>
<comment type="caution">
    <text evidence="9">The sequence shown here is derived from an EMBL/GenBank/DDBJ whole genome shotgun (WGS) entry which is preliminary data.</text>
</comment>
<evidence type="ECO:0000256" key="7">
    <source>
        <dbReference type="ARBA" id="ARBA00023186"/>
    </source>
</evidence>
<reference evidence="9" key="1">
    <citation type="journal article" date="2021" name="PeerJ">
        <title>Extensive microbial diversity within the chicken gut microbiome revealed by metagenomics and culture.</title>
        <authorList>
            <person name="Gilroy R."/>
            <person name="Ravi A."/>
            <person name="Getino M."/>
            <person name="Pursley I."/>
            <person name="Horton D.L."/>
            <person name="Alikhan N.F."/>
            <person name="Baker D."/>
            <person name="Gharbi K."/>
            <person name="Hall N."/>
            <person name="Watson M."/>
            <person name="Adriaenssens E.M."/>
            <person name="Foster-Nyarko E."/>
            <person name="Jarju S."/>
            <person name="Secka A."/>
            <person name="Antonio M."/>
            <person name="Oren A."/>
            <person name="Chaudhuri R.R."/>
            <person name="La Ragione R."/>
            <person name="Hildebrand F."/>
            <person name="Pallen M.J."/>
        </authorList>
    </citation>
    <scope>NUCLEOTIDE SEQUENCE</scope>
    <source>
        <strain evidence="9">CHK121-7720</strain>
    </source>
</reference>
<proteinExistence type="inferred from homology"/>
<evidence type="ECO:0000256" key="2">
    <source>
        <dbReference type="ARBA" id="ARBA00004496"/>
    </source>
</evidence>
<dbReference type="Proteomes" id="UP000757103">
    <property type="component" value="Unassembled WGS sequence"/>
</dbReference>
<dbReference type="Gene3D" id="2.40.10.330">
    <property type="match status" value="1"/>
</dbReference>
<protein>
    <recommendedName>
        <fullName evidence="4">peptidylprolyl isomerase</fullName>
        <ecNumber evidence="4">5.2.1.8</ecNumber>
    </recommendedName>
</protein>
<evidence type="ECO:0000256" key="6">
    <source>
        <dbReference type="ARBA" id="ARBA00023110"/>
    </source>
</evidence>
<dbReference type="GO" id="GO:0003755">
    <property type="term" value="F:peptidyl-prolyl cis-trans isomerase activity"/>
    <property type="evidence" value="ECO:0007669"/>
    <property type="project" value="UniProtKB-KW"/>
</dbReference>
<accession>A0A921MRU0</accession>
<keyword evidence="8 9" id="KW-0413">Isomerase</keyword>
<dbReference type="InterPro" id="IPR048261">
    <property type="entry name" value="SlpA/SlyD-like_ins_sf"/>
</dbReference>
<keyword evidence="7" id="KW-0143">Chaperone</keyword>
<evidence type="ECO:0000256" key="4">
    <source>
        <dbReference type="ARBA" id="ARBA00013194"/>
    </source>
</evidence>
<comment type="catalytic activity">
    <reaction evidence="1">
        <text>[protein]-peptidylproline (omega=180) = [protein]-peptidylproline (omega=0)</text>
        <dbReference type="Rhea" id="RHEA:16237"/>
        <dbReference type="Rhea" id="RHEA-COMP:10747"/>
        <dbReference type="Rhea" id="RHEA-COMP:10748"/>
        <dbReference type="ChEBI" id="CHEBI:83833"/>
        <dbReference type="ChEBI" id="CHEBI:83834"/>
        <dbReference type="EC" id="5.2.1.8"/>
    </reaction>
</comment>
<dbReference type="AlphaFoldDB" id="A0A921MRU0"/>
<dbReference type="Gene3D" id="3.10.50.40">
    <property type="match status" value="1"/>
</dbReference>
<dbReference type="GeneID" id="90528839"/>
<dbReference type="PANTHER" id="PTHR47861">
    <property type="entry name" value="FKBP-TYPE PEPTIDYL-PROLYL CIS-TRANS ISOMERASE SLYD"/>
    <property type="match status" value="1"/>
</dbReference>
<organism evidence="9 10">
    <name type="scientific">Barnesiella viscericola</name>
    <dbReference type="NCBI Taxonomy" id="397865"/>
    <lineage>
        <taxon>Bacteria</taxon>
        <taxon>Pseudomonadati</taxon>
        <taxon>Bacteroidota</taxon>
        <taxon>Bacteroidia</taxon>
        <taxon>Bacteroidales</taxon>
        <taxon>Barnesiellaceae</taxon>
        <taxon>Barnesiella</taxon>
    </lineage>
</organism>
<evidence type="ECO:0000256" key="1">
    <source>
        <dbReference type="ARBA" id="ARBA00000971"/>
    </source>
</evidence>
<keyword evidence="6" id="KW-0697">Rotamase</keyword>
<name>A0A921MRU0_9BACT</name>
<evidence type="ECO:0000313" key="9">
    <source>
        <dbReference type="EMBL" id="HJG89658.1"/>
    </source>
</evidence>
<keyword evidence="5" id="KW-0963">Cytoplasm</keyword>
<dbReference type="SUPFAM" id="SSF54534">
    <property type="entry name" value="FKBP-like"/>
    <property type="match status" value="1"/>
</dbReference>
<dbReference type="EMBL" id="DYUD01000025">
    <property type="protein sequence ID" value="HJG89658.1"/>
    <property type="molecule type" value="Genomic_DNA"/>
</dbReference>
<dbReference type="RefSeq" id="WP_025278199.1">
    <property type="nucleotide sequence ID" value="NZ_CAKMIC010000008.1"/>
</dbReference>
<comment type="subcellular location">
    <subcellularLocation>
        <location evidence="2">Cytoplasm</location>
    </subcellularLocation>
</comment>
<evidence type="ECO:0000256" key="5">
    <source>
        <dbReference type="ARBA" id="ARBA00022490"/>
    </source>
</evidence>
<evidence type="ECO:0000256" key="3">
    <source>
        <dbReference type="ARBA" id="ARBA00006577"/>
    </source>
</evidence>
<evidence type="ECO:0000256" key="8">
    <source>
        <dbReference type="ARBA" id="ARBA00023235"/>
    </source>
</evidence>
<sequence>MEIKPGKFVVLTYDLYAGAGEPEETLMMRATDELPDQFVYGVDQNILPAMLKRLDGLKEGDKFDFVLTCDEAFGERNEEHVIELDKDIFMVDGKFDDQTVFEGNTVPMMTAEGYRINGSVLKVSDDKVLMDFNHPLAGENLHYVGVVKLVRDATEEELHPRHSCGCGCGHDHGGCGDGCGDCCDGCH</sequence>
<comment type="similarity">
    <text evidence="3">Belongs to the FKBP-type PPIase family.</text>
</comment>
<dbReference type="EC" id="5.2.1.8" evidence="4"/>
<gene>
    <name evidence="9" type="ORF">K8U91_09370</name>
</gene>
<evidence type="ECO:0000313" key="10">
    <source>
        <dbReference type="Proteomes" id="UP000757103"/>
    </source>
</evidence>